<evidence type="ECO:0000256" key="1">
    <source>
        <dbReference type="SAM" id="SignalP"/>
    </source>
</evidence>
<evidence type="ECO:0000313" key="3">
    <source>
        <dbReference type="Proteomes" id="UP001375240"/>
    </source>
</evidence>
<feature type="signal peptide" evidence="1">
    <location>
        <begin position="1"/>
        <end position="19"/>
    </location>
</feature>
<dbReference type="Proteomes" id="UP001375240">
    <property type="component" value="Unassembled WGS sequence"/>
</dbReference>
<organism evidence="2 3">
    <name type="scientific">Orbilia brochopaga</name>
    <dbReference type="NCBI Taxonomy" id="3140254"/>
    <lineage>
        <taxon>Eukaryota</taxon>
        <taxon>Fungi</taxon>
        <taxon>Dikarya</taxon>
        <taxon>Ascomycota</taxon>
        <taxon>Pezizomycotina</taxon>
        <taxon>Orbiliomycetes</taxon>
        <taxon>Orbiliales</taxon>
        <taxon>Orbiliaceae</taxon>
        <taxon>Orbilia</taxon>
    </lineage>
</organism>
<sequence length="269" mass="29477">MKSTAFAGTLALLFQAASALPSYDIHKRSLFPRDQAADNDAAFALFTPSYQMWGYSSIKTGNANQYASVVGTPDCKICAKNCDMNDSCNFWSLEIQNFTVSGPLYYTCTMFYGDVRLGDLAVSDSTRYSVGYRYASTVPTVPSYSWKCYGSYSILNSYTTIGTRTAADEAGCKAQCDSHRESKGDGPGGCVAFNYLTSWERDIAGTGPFISKGAVCVLYKEVPSDDTAINHNITIHRTETVGDHEVQVRYLRAKDQSCLYTLDNAPTSQ</sequence>
<feature type="chain" id="PRO_5043575343" description="Apple domain-containing protein" evidence="1">
    <location>
        <begin position="20"/>
        <end position="269"/>
    </location>
</feature>
<protein>
    <recommendedName>
        <fullName evidence="4">Apple domain-containing protein</fullName>
    </recommendedName>
</protein>
<keyword evidence="3" id="KW-1185">Reference proteome</keyword>
<evidence type="ECO:0000313" key="2">
    <source>
        <dbReference type="EMBL" id="KAK6359383.1"/>
    </source>
</evidence>
<accession>A0AAV9VCU1</accession>
<evidence type="ECO:0008006" key="4">
    <source>
        <dbReference type="Google" id="ProtNLM"/>
    </source>
</evidence>
<name>A0AAV9VCU1_9PEZI</name>
<keyword evidence="1" id="KW-0732">Signal</keyword>
<dbReference type="EMBL" id="JAVHNQ010000001">
    <property type="protein sequence ID" value="KAK6359383.1"/>
    <property type="molecule type" value="Genomic_DNA"/>
</dbReference>
<reference evidence="2 3" key="1">
    <citation type="submission" date="2019-10" db="EMBL/GenBank/DDBJ databases">
        <authorList>
            <person name="Palmer J.M."/>
        </authorList>
    </citation>
    <scope>NUCLEOTIDE SEQUENCE [LARGE SCALE GENOMIC DNA]</scope>
    <source>
        <strain evidence="2 3">TWF696</strain>
    </source>
</reference>
<gene>
    <name evidence="2" type="ORF">TWF696_000543</name>
</gene>
<proteinExistence type="predicted"/>
<comment type="caution">
    <text evidence="2">The sequence shown here is derived from an EMBL/GenBank/DDBJ whole genome shotgun (WGS) entry which is preliminary data.</text>
</comment>
<dbReference type="AlphaFoldDB" id="A0AAV9VCU1"/>